<reference evidence="5 6" key="1">
    <citation type="journal article" date="2012" name="Science">
        <title>The Paleozoic origin of enzymatic lignin decomposition reconstructed from 31 fungal genomes.</title>
        <authorList>
            <person name="Floudas D."/>
            <person name="Binder M."/>
            <person name="Riley R."/>
            <person name="Barry K."/>
            <person name="Blanchette R.A."/>
            <person name="Henrissat B."/>
            <person name="Martinez A.T."/>
            <person name="Otillar R."/>
            <person name="Spatafora J.W."/>
            <person name="Yadav J.S."/>
            <person name="Aerts A."/>
            <person name="Benoit I."/>
            <person name="Boyd A."/>
            <person name="Carlson A."/>
            <person name="Copeland A."/>
            <person name="Coutinho P.M."/>
            <person name="de Vries R.P."/>
            <person name="Ferreira P."/>
            <person name="Findley K."/>
            <person name="Foster B."/>
            <person name="Gaskell J."/>
            <person name="Glotzer D."/>
            <person name="Gorecki P."/>
            <person name="Heitman J."/>
            <person name="Hesse C."/>
            <person name="Hori C."/>
            <person name="Igarashi K."/>
            <person name="Jurgens J.A."/>
            <person name="Kallen N."/>
            <person name="Kersten P."/>
            <person name="Kohler A."/>
            <person name="Kuees U."/>
            <person name="Kumar T.K.A."/>
            <person name="Kuo A."/>
            <person name="LaButti K."/>
            <person name="Larrondo L.F."/>
            <person name="Lindquist E."/>
            <person name="Ling A."/>
            <person name="Lombard V."/>
            <person name="Lucas S."/>
            <person name="Lundell T."/>
            <person name="Martin R."/>
            <person name="McLaughlin D.J."/>
            <person name="Morgenstern I."/>
            <person name="Morin E."/>
            <person name="Murat C."/>
            <person name="Nagy L.G."/>
            <person name="Nolan M."/>
            <person name="Ohm R.A."/>
            <person name="Patyshakuliyeva A."/>
            <person name="Rokas A."/>
            <person name="Ruiz-Duenas F.J."/>
            <person name="Sabat G."/>
            <person name="Salamov A."/>
            <person name="Samejima M."/>
            <person name="Schmutz J."/>
            <person name="Slot J.C."/>
            <person name="St John F."/>
            <person name="Stenlid J."/>
            <person name="Sun H."/>
            <person name="Sun S."/>
            <person name="Syed K."/>
            <person name="Tsang A."/>
            <person name="Wiebenga A."/>
            <person name="Young D."/>
            <person name="Pisabarro A."/>
            <person name="Eastwood D.C."/>
            <person name="Martin F."/>
            <person name="Cullen D."/>
            <person name="Grigoriev I.V."/>
            <person name="Hibbett D.S."/>
        </authorList>
    </citation>
    <scope>NUCLEOTIDE SEQUENCE [LARGE SCALE GENOMIC DNA]</scope>
    <source>
        <strain evidence="5 6">MD-104</strain>
    </source>
</reference>
<dbReference type="PANTHER" id="PTHR23402:SF1">
    <property type="entry name" value="PYROGLUTAMYL-PEPTIDASE I"/>
    <property type="match status" value="1"/>
</dbReference>
<keyword evidence="4" id="KW-0788">Thiol protease</keyword>
<dbReference type="GO" id="GO:0008234">
    <property type="term" value="F:cysteine-type peptidase activity"/>
    <property type="evidence" value="ECO:0007669"/>
    <property type="project" value="UniProtKB-KW"/>
</dbReference>
<dbReference type="OrthoDB" id="407146at2759"/>
<evidence type="ECO:0000256" key="2">
    <source>
        <dbReference type="ARBA" id="ARBA00022670"/>
    </source>
</evidence>
<evidence type="ECO:0000256" key="3">
    <source>
        <dbReference type="ARBA" id="ARBA00022801"/>
    </source>
</evidence>
<dbReference type="Gene3D" id="3.40.630.20">
    <property type="entry name" value="Peptidase C15, pyroglutamyl peptidase I-like"/>
    <property type="match status" value="1"/>
</dbReference>
<dbReference type="Pfam" id="PF01470">
    <property type="entry name" value="Peptidase_C15"/>
    <property type="match status" value="1"/>
</dbReference>
<evidence type="ECO:0000313" key="5">
    <source>
        <dbReference type="EMBL" id="PCH43683.1"/>
    </source>
</evidence>
<protein>
    <submittedName>
        <fullName evidence="5">Peptidase C15 pyroglutamyl peptidase I-like protein</fullName>
    </submittedName>
</protein>
<dbReference type="InterPro" id="IPR016125">
    <property type="entry name" value="Peptidase_C15-like"/>
</dbReference>
<comment type="similarity">
    <text evidence="1">Belongs to the peptidase C15 family.</text>
</comment>
<evidence type="ECO:0000256" key="4">
    <source>
        <dbReference type="ARBA" id="ARBA00022807"/>
    </source>
</evidence>
<organism evidence="5 6">
    <name type="scientific">Wolfiporia cocos (strain MD-104)</name>
    <name type="common">Brown rot fungus</name>
    <dbReference type="NCBI Taxonomy" id="742152"/>
    <lineage>
        <taxon>Eukaryota</taxon>
        <taxon>Fungi</taxon>
        <taxon>Dikarya</taxon>
        <taxon>Basidiomycota</taxon>
        <taxon>Agaricomycotina</taxon>
        <taxon>Agaricomycetes</taxon>
        <taxon>Polyporales</taxon>
        <taxon>Phaeolaceae</taxon>
        <taxon>Wolfiporia</taxon>
    </lineage>
</organism>
<dbReference type="Proteomes" id="UP000218811">
    <property type="component" value="Unassembled WGS sequence"/>
</dbReference>
<accession>A0A2H3JUP8</accession>
<keyword evidence="3" id="KW-0378">Hydrolase</keyword>
<sequence length="249" mass="27042">MSPAAVPENALRVLITGYGPFRTFKLNPSWLAVKPLHNTVLHTDAQRPVHITSLEVPTTYDAVLSVAPCIHARPPVLPAPADLALALARPPPPEGYDFVVHVGVVSRSGTAMRMEQRGRKFGYDQEDAEGRLCPVVSGGEQPMRGFGEGYEAFPEELWTSVDCPALVRHLGGGGLQHVTLSTDAGLYLCEFINYCSMAESRRTAAKGEKYTPTLFVHIPPVGEPLSTEEVSDALRKTIAWVCSRLPLSV</sequence>
<evidence type="ECO:0000256" key="1">
    <source>
        <dbReference type="ARBA" id="ARBA00006641"/>
    </source>
</evidence>
<name>A0A2H3JUP8_WOLCO</name>
<dbReference type="OMA" id="KLAYNHK"/>
<dbReference type="SUPFAM" id="SSF53182">
    <property type="entry name" value="Pyrrolidone carboxyl peptidase (pyroglutamate aminopeptidase)"/>
    <property type="match status" value="1"/>
</dbReference>
<gene>
    <name evidence="5" type="ORF">WOLCODRAFT_103982</name>
</gene>
<proteinExistence type="inferred from homology"/>
<dbReference type="GO" id="GO:0006508">
    <property type="term" value="P:proteolysis"/>
    <property type="evidence" value="ECO:0007669"/>
    <property type="project" value="UniProtKB-KW"/>
</dbReference>
<evidence type="ECO:0000313" key="6">
    <source>
        <dbReference type="Proteomes" id="UP000218811"/>
    </source>
</evidence>
<keyword evidence="2" id="KW-0645">Protease</keyword>
<dbReference type="AlphaFoldDB" id="A0A2H3JUP8"/>
<dbReference type="EMBL" id="KB468146">
    <property type="protein sequence ID" value="PCH43683.1"/>
    <property type="molecule type" value="Genomic_DNA"/>
</dbReference>
<dbReference type="InterPro" id="IPR036440">
    <property type="entry name" value="Peptidase_C15-like_sf"/>
</dbReference>
<dbReference type="PANTHER" id="PTHR23402">
    <property type="entry name" value="PROTEASE FAMILY C15 PYROGLUTAMYL-PEPTIDASE I-RELATED"/>
    <property type="match status" value="1"/>
</dbReference>
<keyword evidence="6" id="KW-1185">Reference proteome</keyword>